<gene>
    <name evidence="3" type="ORF">F5050DRAFT_1805347</name>
</gene>
<comment type="caution">
    <text evidence="3">The sequence shown here is derived from an EMBL/GenBank/DDBJ whole genome shotgun (WGS) entry which is preliminary data.</text>
</comment>
<keyword evidence="4" id="KW-1185">Reference proteome</keyword>
<evidence type="ECO:0000313" key="3">
    <source>
        <dbReference type="EMBL" id="KAJ3999104.1"/>
    </source>
</evidence>
<evidence type="ECO:0000256" key="1">
    <source>
        <dbReference type="SAM" id="MobiDB-lite"/>
    </source>
</evidence>
<feature type="compositionally biased region" description="Polar residues" evidence="1">
    <location>
        <begin position="58"/>
        <end position="82"/>
    </location>
</feature>
<evidence type="ECO:0000313" key="4">
    <source>
        <dbReference type="Proteomes" id="UP001163828"/>
    </source>
</evidence>
<dbReference type="Proteomes" id="UP001163828">
    <property type="component" value="Unassembled WGS sequence"/>
</dbReference>
<organism evidence="3 4">
    <name type="scientific">Lentinula boryana</name>
    <dbReference type="NCBI Taxonomy" id="40481"/>
    <lineage>
        <taxon>Eukaryota</taxon>
        <taxon>Fungi</taxon>
        <taxon>Dikarya</taxon>
        <taxon>Basidiomycota</taxon>
        <taxon>Agaricomycotina</taxon>
        <taxon>Agaricomycetes</taxon>
        <taxon>Agaricomycetidae</taxon>
        <taxon>Agaricales</taxon>
        <taxon>Marasmiineae</taxon>
        <taxon>Omphalotaceae</taxon>
        <taxon>Lentinula</taxon>
    </lineage>
</organism>
<name>A0ABQ8QKP1_9AGAR</name>
<accession>A0ABQ8QKP1</accession>
<reference evidence="3" key="1">
    <citation type="submission" date="2022-08" db="EMBL/GenBank/DDBJ databases">
        <authorList>
            <consortium name="DOE Joint Genome Institute"/>
            <person name="Min B."/>
            <person name="Riley R."/>
            <person name="Sierra-Patev S."/>
            <person name="Naranjo-Ortiz M."/>
            <person name="Looney B."/>
            <person name="Konkel Z."/>
            <person name="Slot J.C."/>
            <person name="Sakamoto Y."/>
            <person name="Steenwyk J.L."/>
            <person name="Rokas A."/>
            <person name="Carro J."/>
            <person name="Camarero S."/>
            <person name="Ferreira P."/>
            <person name="Molpeceres G."/>
            <person name="Ruiz-Duenas F.J."/>
            <person name="Serrano A."/>
            <person name="Henrissat B."/>
            <person name="Drula E."/>
            <person name="Hughes K.W."/>
            <person name="Mata J.L."/>
            <person name="Ishikawa N.K."/>
            <person name="Vargas-Isla R."/>
            <person name="Ushijima S."/>
            <person name="Smith C.A."/>
            <person name="Ahrendt S."/>
            <person name="Andreopoulos W."/>
            <person name="He G."/>
            <person name="Labutti K."/>
            <person name="Lipzen A."/>
            <person name="Ng V."/>
            <person name="Sandor L."/>
            <person name="Barry K."/>
            <person name="Martinez A.T."/>
            <person name="Xiao Y."/>
            <person name="Gibbons J.G."/>
            <person name="Terashima K."/>
            <person name="Hibbett D.S."/>
            <person name="Grigoriev I.V."/>
        </authorList>
    </citation>
    <scope>NUCLEOTIDE SEQUENCE</scope>
    <source>
        <strain evidence="3">TFB10827</strain>
    </source>
</reference>
<evidence type="ECO:0000256" key="2">
    <source>
        <dbReference type="SAM" id="SignalP"/>
    </source>
</evidence>
<feature type="chain" id="PRO_5045475238" evidence="2">
    <location>
        <begin position="23"/>
        <end position="82"/>
    </location>
</feature>
<feature type="signal peptide" evidence="2">
    <location>
        <begin position="1"/>
        <end position="22"/>
    </location>
</feature>
<protein>
    <submittedName>
        <fullName evidence="3">Uncharacterized protein</fullName>
    </submittedName>
</protein>
<feature type="region of interest" description="Disordered" evidence="1">
    <location>
        <begin position="56"/>
        <end position="82"/>
    </location>
</feature>
<keyword evidence="2" id="KW-0732">Signal</keyword>
<sequence>MRATASIILASIVLAIVGPAMSVAIPSDPLLSKRGSTYRVDAYQYEDCTGFILGSHRGPSSSVPQTFSSQAKEQNNERTTVP</sequence>
<dbReference type="EMBL" id="MU790545">
    <property type="protein sequence ID" value="KAJ3999104.1"/>
    <property type="molecule type" value="Genomic_DNA"/>
</dbReference>
<proteinExistence type="predicted"/>